<dbReference type="PROSITE" id="PS50042">
    <property type="entry name" value="CNMP_BINDING_3"/>
    <property type="match status" value="1"/>
</dbReference>
<dbReference type="OrthoDB" id="180043at2"/>
<dbReference type="Proteomes" id="UP000281955">
    <property type="component" value="Unassembled WGS sequence"/>
</dbReference>
<evidence type="ECO:0000256" key="6">
    <source>
        <dbReference type="SAM" id="Phobius"/>
    </source>
</evidence>
<gene>
    <name evidence="8" type="ORF">CLV35_3857</name>
</gene>
<dbReference type="InterPro" id="IPR014710">
    <property type="entry name" value="RmlC-like_jellyroll"/>
</dbReference>
<feature type="transmembrane region" description="Helical" evidence="6">
    <location>
        <begin position="336"/>
        <end position="358"/>
    </location>
</feature>
<evidence type="ECO:0000313" key="8">
    <source>
        <dbReference type="EMBL" id="RKS67950.1"/>
    </source>
</evidence>
<dbReference type="CDD" id="cd00038">
    <property type="entry name" value="CAP_ED"/>
    <property type="match status" value="1"/>
</dbReference>
<dbReference type="SMART" id="SM00100">
    <property type="entry name" value="cNMP"/>
    <property type="match status" value="1"/>
</dbReference>
<keyword evidence="3 6" id="KW-0812">Transmembrane</keyword>
<organism evidence="8 9">
    <name type="scientific">Motilibacter peucedani</name>
    <dbReference type="NCBI Taxonomy" id="598650"/>
    <lineage>
        <taxon>Bacteria</taxon>
        <taxon>Bacillati</taxon>
        <taxon>Actinomycetota</taxon>
        <taxon>Actinomycetes</taxon>
        <taxon>Motilibacterales</taxon>
        <taxon>Motilibacteraceae</taxon>
        <taxon>Motilibacter</taxon>
    </lineage>
</organism>
<feature type="transmembrane region" description="Helical" evidence="6">
    <location>
        <begin position="72"/>
        <end position="95"/>
    </location>
</feature>
<dbReference type="PROSITE" id="PS00889">
    <property type="entry name" value="CNMP_BINDING_2"/>
    <property type="match status" value="1"/>
</dbReference>
<feature type="transmembrane region" description="Helical" evidence="6">
    <location>
        <begin position="280"/>
        <end position="304"/>
    </location>
</feature>
<dbReference type="PRINTS" id="PR00103">
    <property type="entry name" value="CAMPKINASE"/>
</dbReference>
<name>A0A420XK03_9ACTN</name>
<comment type="caution">
    <text evidence="8">The sequence shown here is derived from an EMBL/GenBank/DDBJ whole genome shotgun (WGS) entry which is preliminary data.</text>
</comment>
<dbReference type="PANTHER" id="PTHR23513:SF18">
    <property type="entry name" value="INTEGRAL MEMBRANE PROTEIN"/>
    <property type="match status" value="1"/>
</dbReference>
<evidence type="ECO:0000259" key="7">
    <source>
        <dbReference type="PROSITE" id="PS50042"/>
    </source>
</evidence>
<dbReference type="Gene3D" id="1.20.1250.20">
    <property type="entry name" value="MFS general substrate transporter like domains"/>
    <property type="match status" value="1"/>
</dbReference>
<proteinExistence type="predicted"/>
<evidence type="ECO:0000256" key="2">
    <source>
        <dbReference type="ARBA" id="ARBA00022475"/>
    </source>
</evidence>
<dbReference type="InParanoid" id="A0A420XK03"/>
<keyword evidence="5 6" id="KW-0472">Membrane</keyword>
<feature type="transmembrane region" description="Helical" evidence="6">
    <location>
        <begin position="45"/>
        <end position="66"/>
    </location>
</feature>
<evidence type="ECO:0000256" key="3">
    <source>
        <dbReference type="ARBA" id="ARBA00022692"/>
    </source>
</evidence>
<dbReference type="RefSeq" id="WP_121195096.1">
    <property type="nucleotide sequence ID" value="NZ_RBWV01000017.1"/>
</dbReference>
<dbReference type="AlphaFoldDB" id="A0A420XK03"/>
<dbReference type="InterPro" id="IPR036259">
    <property type="entry name" value="MFS_trans_sf"/>
</dbReference>
<dbReference type="InterPro" id="IPR000595">
    <property type="entry name" value="cNMP-bd_dom"/>
</dbReference>
<reference evidence="8 9" key="1">
    <citation type="submission" date="2018-10" db="EMBL/GenBank/DDBJ databases">
        <title>Genomic Encyclopedia of Archaeal and Bacterial Type Strains, Phase II (KMG-II): from individual species to whole genera.</title>
        <authorList>
            <person name="Goeker M."/>
        </authorList>
    </citation>
    <scope>NUCLEOTIDE SEQUENCE [LARGE SCALE GENOMIC DNA]</scope>
    <source>
        <strain evidence="8 9">RP-AC37</strain>
    </source>
</reference>
<keyword evidence="9" id="KW-1185">Reference proteome</keyword>
<dbReference type="SUPFAM" id="SSF51206">
    <property type="entry name" value="cAMP-binding domain-like"/>
    <property type="match status" value="1"/>
</dbReference>
<feature type="transmembrane region" description="Helical" evidence="6">
    <location>
        <begin position="399"/>
        <end position="417"/>
    </location>
</feature>
<dbReference type="EMBL" id="RBWV01000017">
    <property type="protein sequence ID" value="RKS67950.1"/>
    <property type="molecule type" value="Genomic_DNA"/>
</dbReference>
<dbReference type="InterPro" id="IPR018488">
    <property type="entry name" value="cNMP-bd_CS"/>
</dbReference>
<dbReference type="SUPFAM" id="SSF103473">
    <property type="entry name" value="MFS general substrate transporter"/>
    <property type="match status" value="1"/>
</dbReference>
<dbReference type="FunCoup" id="A0A420XK03">
    <property type="interactions" value="1"/>
</dbReference>
<keyword evidence="4 6" id="KW-1133">Transmembrane helix</keyword>
<protein>
    <submittedName>
        <fullName evidence="8">Cyclic nucleotide-binding domain-containing protein</fullName>
    </submittedName>
</protein>
<sequence>MTERRGGAVPESRSGARTAARTAGTACWAAVRTTAAAPELAAIQLAWAAVTASVSLATVALTVAAYRQAGAGGVALAVVLRALPSVVTGPLIALWMRRATPYSLMAVAAAAGALAAGASAASVGSLPALVGCGLVMTVAARSFRTAQLAVLPRVTRGLRQLTAANVMCTAVDGLGVLLGPVVAAACIALAGPVAAFVAAAGLLLLGSGRMLVLRLSAGRPADPLPPFEGSRDGPRPSLLLLLRLPVPRLVLGLLLPQAALSGALRVLYAPVSDTLGGGDAAVGLLTSAFGVGGLLASLCMFALAGSSRLGMLVAAGLSLWAVPLVLVSGAPDLPAALVLLAAVGAGNAVFDVASITLLQRGVPDPLLGNAFALRQTLSVLASCAGAAVAAPVADAAGTRWALVALALPVCLLVLVVLPGLHRLDRTLGGPAGGVALLRALPAFELLPGPELERLALRLRRQDAGEGEVVVRQGEAGSSYWVVEAGTLSVLVDGAEVGRLGPGDAFGEIALLRDVPRTASVVARSDVVLQALEREDFLAAMASPAVLATWDAVVDARLDRAAPAARQGDERA</sequence>
<keyword evidence="2" id="KW-1003">Cell membrane</keyword>
<comment type="subcellular location">
    <subcellularLocation>
        <location evidence="1">Cell membrane</location>
        <topology evidence="1">Multi-pass membrane protein</topology>
    </subcellularLocation>
</comment>
<accession>A0A420XK03</accession>
<feature type="transmembrane region" description="Helical" evidence="6">
    <location>
        <begin position="164"/>
        <end position="190"/>
    </location>
</feature>
<feature type="domain" description="Cyclic nucleotide-binding" evidence="7">
    <location>
        <begin position="442"/>
        <end position="536"/>
    </location>
</feature>
<dbReference type="Gene3D" id="2.60.120.10">
    <property type="entry name" value="Jelly Rolls"/>
    <property type="match status" value="1"/>
</dbReference>
<dbReference type="PANTHER" id="PTHR23513">
    <property type="entry name" value="INTEGRAL MEMBRANE EFFLUX PROTEIN-RELATED"/>
    <property type="match status" value="1"/>
</dbReference>
<dbReference type="GO" id="GO:0005886">
    <property type="term" value="C:plasma membrane"/>
    <property type="evidence" value="ECO:0007669"/>
    <property type="project" value="UniProtKB-SubCell"/>
</dbReference>
<evidence type="ECO:0000256" key="5">
    <source>
        <dbReference type="ARBA" id="ARBA00023136"/>
    </source>
</evidence>
<dbReference type="Pfam" id="PF00027">
    <property type="entry name" value="cNMP_binding"/>
    <property type="match status" value="1"/>
</dbReference>
<feature type="transmembrane region" description="Helical" evidence="6">
    <location>
        <begin position="370"/>
        <end position="393"/>
    </location>
</feature>
<feature type="transmembrane region" description="Helical" evidence="6">
    <location>
        <begin position="311"/>
        <end position="330"/>
    </location>
</feature>
<evidence type="ECO:0000256" key="1">
    <source>
        <dbReference type="ARBA" id="ARBA00004651"/>
    </source>
</evidence>
<evidence type="ECO:0000256" key="4">
    <source>
        <dbReference type="ARBA" id="ARBA00022989"/>
    </source>
</evidence>
<dbReference type="InterPro" id="IPR018490">
    <property type="entry name" value="cNMP-bd_dom_sf"/>
</dbReference>
<evidence type="ECO:0000313" key="9">
    <source>
        <dbReference type="Proteomes" id="UP000281955"/>
    </source>
</evidence>